<keyword evidence="4" id="KW-1185">Reference proteome</keyword>
<feature type="transmembrane region" description="Helical" evidence="2">
    <location>
        <begin position="351"/>
        <end position="372"/>
    </location>
</feature>
<dbReference type="EMBL" id="JAGSXH010000099">
    <property type="protein sequence ID" value="MBS2965756.1"/>
    <property type="molecule type" value="Genomic_DNA"/>
</dbReference>
<feature type="region of interest" description="Disordered" evidence="1">
    <location>
        <begin position="1"/>
        <end position="43"/>
    </location>
</feature>
<name>A0A8J7WNR3_9ACTN</name>
<comment type="caution">
    <text evidence="3">The sequence shown here is derived from an EMBL/GenBank/DDBJ whole genome shotgun (WGS) entry which is preliminary data.</text>
</comment>
<feature type="transmembrane region" description="Helical" evidence="2">
    <location>
        <begin position="262"/>
        <end position="283"/>
    </location>
</feature>
<keyword evidence="2" id="KW-0472">Membrane</keyword>
<gene>
    <name evidence="3" type="ORF">KGA66_22075</name>
</gene>
<sequence length="380" mass="38846">MTERDERENDGHTEPAESREFAGQAARRGARGPATASAAATDSRDDVWPQIRDAVRPRSALLVLATLCLGLGFVLSYVGALHHPAPRNLPFDVVAAPAEQSRLAVSLGALPGTPLSPRLIPDAGTARARVADRSSTGALVVDPAATTDTLYIASAAGPSISTAVTRVVEAAEARQQRTVTVRDLVPVAAQDNGGLSCFYLAIGWTVTGYLIAAILGVSAGARPATPTRAVVRLTALALSACAAAAVGAWLVQRELGALPGGFWPLALIGALVVFGAGTLTMALQIALGVLGIGVAVLIFVILGNPSAGGAYARALLPPFWRSIGAFFPPGAGTDAIRSTAYFGGANTAVPLFILAAYCAVGLLGTYGLATLLRRKPAAAR</sequence>
<evidence type="ECO:0000313" key="4">
    <source>
        <dbReference type="Proteomes" id="UP000677913"/>
    </source>
</evidence>
<protein>
    <recommendedName>
        <fullName evidence="5">DUF3533 domain-containing protein</fullName>
    </recommendedName>
</protein>
<feature type="transmembrane region" description="Helical" evidence="2">
    <location>
        <begin position="198"/>
        <end position="217"/>
    </location>
</feature>
<feature type="compositionally biased region" description="Basic and acidic residues" evidence="1">
    <location>
        <begin position="1"/>
        <end position="20"/>
    </location>
</feature>
<feature type="transmembrane region" description="Helical" evidence="2">
    <location>
        <begin position="290"/>
        <end position="312"/>
    </location>
</feature>
<feature type="compositionally biased region" description="Low complexity" evidence="1">
    <location>
        <begin position="22"/>
        <end position="40"/>
    </location>
</feature>
<evidence type="ECO:0000313" key="3">
    <source>
        <dbReference type="EMBL" id="MBS2965756.1"/>
    </source>
</evidence>
<keyword evidence="2" id="KW-0812">Transmembrane</keyword>
<evidence type="ECO:0000256" key="1">
    <source>
        <dbReference type="SAM" id="MobiDB-lite"/>
    </source>
</evidence>
<dbReference type="RefSeq" id="WP_211470148.1">
    <property type="nucleotide sequence ID" value="NZ_JAGSXH010000099.1"/>
</dbReference>
<organism evidence="3 4">
    <name type="scientific">Actinocrinis puniceicyclus</name>
    <dbReference type="NCBI Taxonomy" id="977794"/>
    <lineage>
        <taxon>Bacteria</taxon>
        <taxon>Bacillati</taxon>
        <taxon>Actinomycetota</taxon>
        <taxon>Actinomycetes</taxon>
        <taxon>Catenulisporales</taxon>
        <taxon>Actinospicaceae</taxon>
        <taxon>Actinocrinis</taxon>
    </lineage>
</organism>
<feature type="transmembrane region" description="Helical" evidence="2">
    <location>
        <begin position="60"/>
        <end position="80"/>
    </location>
</feature>
<evidence type="ECO:0000256" key="2">
    <source>
        <dbReference type="SAM" id="Phobius"/>
    </source>
</evidence>
<dbReference type="AlphaFoldDB" id="A0A8J7WNR3"/>
<reference evidence="3" key="1">
    <citation type="submission" date="2021-04" db="EMBL/GenBank/DDBJ databases">
        <title>Genome based classification of Actinospica acidithermotolerans sp. nov., an actinobacterium isolated from an Indonesian hot spring.</title>
        <authorList>
            <person name="Kusuma A.B."/>
            <person name="Putra K.E."/>
            <person name="Nafisah S."/>
            <person name="Loh J."/>
            <person name="Nouioui I."/>
            <person name="Goodfellow M."/>
        </authorList>
    </citation>
    <scope>NUCLEOTIDE SEQUENCE</scope>
    <source>
        <strain evidence="3">DSM 45618</strain>
    </source>
</reference>
<keyword evidence="2" id="KW-1133">Transmembrane helix</keyword>
<evidence type="ECO:0008006" key="5">
    <source>
        <dbReference type="Google" id="ProtNLM"/>
    </source>
</evidence>
<accession>A0A8J7WNR3</accession>
<feature type="transmembrane region" description="Helical" evidence="2">
    <location>
        <begin position="229"/>
        <end position="250"/>
    </location>
</feature>
<dbReference type="Proteomes" id="UP000677913">
    <property type="component" value="Unassembled WGS sequence"/>
</dbReference>
<proteinExistence type="predicted"/>